<sequence>MLDKYQQFLLRNAAQISSIESGLRTLTYILPGRFADAEIASEAIYTVLGFLGIYHDRILAKAADAKTLIGKDNNILHPQETTFNRYQLSFWRSSKAYRSIAVILCCSQLIEKLAEMVVAKKWGEKRRWQVATWIEIIK</sequence>
<dbReference type="EMBL" id="JAMZIH010003904">
    <property type="protein sequence ID" value="KAJ1676554.1"/>
    <property type="molecule type" value="Genomic_DNA"/>
</dbReference>
<name>A0ACC1HRH4_9FUNG</name>
<proteinExistence type="predicted"/>
<dbReference type="Proteomes" id="UP001145114">
    <property type="component" value="Unassembled WGS sequence"/>
</dbReference>
<organism evidence="1 2">
    <name type="scientific">Spiromyces aspiralis</name>
    <dbReference type="NCBI Taxonomy" id="68401"/>
    <lineage>
        <taxon>Eukaryota</taxon>
        <taxon>Fungi</taxon>
        <taxon>Fungi incertae sedis</taxon>
        <taxon>Zoopagomycota</taxon>
        <taxon>Kickxellomycotina</taxon>
        <taxon>Kickxellomycetes</taxon>
        <taxon>Kickxellales</taxon>
        <taxon>Kickxellaceae</taxon>
        <taxon>Spiromyces</taxon>
    </lineage>
</organism>
<comment type="caution">
    <text evidence="1">The sequence shown here is derived from an EMBL/GenBank/DDBJ whole genome shotgun (WGS) entry which is preliminary data.</text>
</comment>
<evidence type="ECO:0000313" key="2">
    <source>
        <dbReference type="Proteomes" id="UP001145114"/>
    </source>
</evidence>
<protein>
    <submittedName>
        <fullName evidence="1">Uncharacterized protein</fullName>
    </submittedName>
</protein>
<reference evidence="1" key="1">
    <citation type="submission" date="2022-06" db="EMBL/GenBank/DDBJ databases">
        <title>Phylogenomic reconstructions and comparative analyses of Kickxellomycotina fungi.</title>
        <authorList>
            <person name="Reynolds N.K."/>
            <person name="Stajich J.E."/>
            <person name="Barry K."/>
            <person name="Grigoriev I.V."/>
            <person name="Crous P."/>
            <person name="Smith M.E."/>
        </authorList>
    </citation>
    <scope>NUCLEOTIDE SEQUENCE</scope>
    <source>
        <strain evidence="1">RSA 2271</strain>
    </source>
</reference>
<gene>
    <name evidence="1" type="ORF">EV182_007963</name>
</gene>
<accession>A0ACC1HRH4</accession>
<evidence type="ECO:0000313" key="1">
    <source>
        <dbReference type="EMBL" id="KAJ1676554.1"/>
    </source>
</evidence>
<keyword evidence="2" id="KW-1185">Reference proteome</keyword>